<protein>
    <submittedName>
        <fullName evidence="1">Uncharacterized protein</fullName>
    </submittedName>
</protein>
<dbReference type="EMBL" id="LO018304">
    <property type="protein sequence ID" value="CUM59444.1"/>
    <property type="molecule type" value="Genomic_DNA"/>
</dbReference>
<accession>A0A1J1JGT3</accession>
<sequence length="62" mass="6993">MDSSEERARVLFIPSPALRSPPPLPPEKKIKQGVDIWERFVLYCLIVNKLRLSSSVVRAGDS</sequence>
<gene>
    <name evidence="1" type="ORF">PLAM_1477</name>
</gene>
<evidence type="ECO:0000313" key="1">
    <source>
        <dbReference type="EMBL" id="CUM59444.1"/>
    </source>
</evidence>
<proteinExistence type="predicted"/>
<dbReference type="AlphaFoldDB" id="A0A1J1JGT3"/>
<reference evidence="1" key="1">
    <citation type="submission" date="2015-09" db="EMBL/GenBank/DDBJ databases">
        <authorList>
            <person name="Jackson K.R."/>
            <person name="Lunt B.L."/>
            <person name="Fisher J.N.B."/>
            <person name="Gardner A.V."/>
            <person name="Bailey M.E."/>
            <person name="Deus L.M."/>
            <person name="Earl A.S."/>
            <person name="Gibby P.D."/>
            <person name="Hartmann K.A."/>
            <person name="Liu J.E."/>
            <person name="Manci A.M."/>
            <person name="Nielsen D.A."/>
            <person name="Solomon M.B."/>
            <person name="Breakwell D.P."/>
            <person name="Burnett S.H."/>
            <person name="Grose J.H."/>
        </authorList>
    </citation>
    <scope>NUCLEOTIDE SEQUENCE</scope>
    <source>
        <strain evidence="1">7805</strain>
    </source>
</reference>
<name>A0A1J1JGT3_PLAAG</name>
<organism evidence="1">
    <name type="scientific">Planktothrix agardhii</name>
    <name type="common">Oscillatoria agardhii</name>
    <dbReference type="NCBI Taxonomy" id="1160"/>
    <lineage>
        <taxon>Bacteria</taxon>
        <taxon>Bacillati</taxon>
        <taxon>Cyanobacteriota</taxon>
        <taxon>Cyanophyceae</taxon>
        <taxon>Oscillatoriophycideae</taxon>
        <taxon>Oscillatoriales</taxon>
        <taxon>Microcoleaceae</taxon>
        <taxon>Planktothrix</taxon>
    </lineage>
</organism>